<sequence>MNGIEKLIRNRPLTGAQLSRMYTFETAARHESFALAAEELSLSPSAISHQINQLEQELGIQLFARSHRKVSLTTEGRRVFWTVKASLDALNRELLDIKNQELSGTLTIYSRPSIAQCWLVPALGDFARQYPAIALNILTGNESVNFQQGGIDLAIYYDDMTPGNLAQHFLMDESILPVCSPDYARWFNLSDNPAALNLCTLLHDRQAWSCDSGHGEWDNWADSFGITLPEAAGMSFDRSDLAVIAAINHVGLAMGRRRLVQNRLDRGELVSPFGAMTKKCEQHYYVSTLSNRQWPKIEAFIAWLKSRT</sequence>
<dbReference type="PANTHER" id="PTHR30537:SF32">
    <property type="entry name" value="HTH-TYPE TRANSCRIPTIONAL REGULATOR DSDC"/>
    <property type="match status" value="1"/>
</dbReference>
<dbReference type="InterPro" id="IPR058163">
    <property type="entry name" value="LysR-type_TF_proteobact-type"/>
</dbReference>
<dbReference type="GO" id="GO:0003700">
    <property type="term" value="F:DNA-binding transcription factor activity"/>
    <property type="evidence" value="ECO:0007669"/>
    <property type="project" value="InterPro"/>
</dbReference>
<dbReference type="NCBIfam" id="NF007491">
    <property type="entry name" value="PRK10086.1"/>
    <property type="match status" value="1"/>
</dbReference>
<dbReference type="GO" id="GO:0043565">
    <property type="term" value="F:sequence-specific DNA binding"/>
    <property type="evidence" value="ECO:0007669"/>
    <property type="project" value="TreeGrafter"/>
</dbReference>
<evidence type="ECO:0000256" key="3">
    <source>
        <dbReference type="ARBA" id="ARBA00023125"/>
    </source>
</evidence>
<dbReference type="FunFam" id="1.10.10.10:FF:000038">
    <property type="entry name" value="Glycine cleavage system transcriptional activator"/>
    <property type="match status" value="1"/>
</dbReference>
<dbReference type="PROSITE" id="PS50931">
    <property type="entry name" value="HTH_LYSR"/>
    <property type="match status" value="1"/>
</dbReference>
<dbReference type="Pfam" id="PF00126">
    <property type="entry name" value="HTH_1"/>
    <property type="match status" value="1"/>
</dbReference>
<dbReference type="CDD" id="cd08432">
    <property type="entry name" value="PBP2_GcdR_TrpI_HvrB_AmpR_like"/>
    <property type="match status" value="1"/>
</dbReference>
<organism evidence="6 7">
    <name type="scientific">Pectobacterium zantedeschiae</name>
    <dbReference type="NCBI Taxonomy" id="2034769"/>
    <lineage>
        <taxon>Bacteria</taxon>
        <taxon>Pseudomonadati</taxon>
        <taxon>Pseudomonadota</taxon>
        <taxon>Gammaproteobacteria</taxon>
        <taxon>Enterobacterales</taxon>
        <taxon>Pectobacteriaceae</taxon>
        <taxon>Pectobacterium</taxon>
    </lineage>
</organism>
<proteinExistence type="inferred from homology"/>
<dbReference type="NCBIfam" id="TIGR02036">
    <property type="entry name" value="dsdC"/>
    <property type="match status" value="1"/>
</dbReference>
<dbReference type="EMBL" id="NWTM01000002">
    <property type="protein sequence ID" value="RYC41483.1"/>
    <property type="molecule type" value="Genomic_DNA"/>
</dbReference>
<evidence type="ECO:0000256" key="1">
    <source>
        <dbReference type="ARBA" id="ARBA00009437"/>
    </source>
</evidence>
<evidence type="ECO:0000313" key="7">
    <source>
        <dbReference type="Proteomes" id="UP001138460"/>
    </source>
</evidence>
<dbReference type="AlphaFoldDB" id="A0A9X8JHQ5"/>
<protein>
    <submittedName>
        <fullName evidence="6">DNA-binding transcriptional regulator DsdC</fullName>
    </submittedName>
</protein>
<evidence type="ECO:0000259" key="5">
    <source>
        <dbReference type="PROSITE" id="PS50931"/>
    </source>
</evidence>
<reference evidence="6 7" key="1">
    <citation type="journal article" date="2018" name="Syst. Appl. Microbiol.">
        <title>Pectobacterium zantedeschiae sp. nov. a new species of a soft rot pathogen isolated from Calla lily (Zantedeschia spp.).</title>
        <authorList>
            <person name="Waleron M."/>
            <person name="Misztak A."/>
            <person name="Waleron M."/>
            <person name="Franczuk M."/>
            <person name="Jonca J."/>
            <person name="Wielgomas B."/>
            <person name="Mikicinski A."/>
            <person name="Popovic T."/>
            <person name="Waleron K."/>
        </authorList>
    </citation>
    <scope>NUCLEOTIDE SEQUENCE [LARGE SCALE GENOMIC DNA]</scope>
    <source>
        <strain evidence="6 7">9M</strain>
    </source>
</reference>
<dbReference type="Gene3D" id="3.40.190.10">
    <property type="entry name" value="Periplasmic binding protein-like II"/>
    <property type="match status" value="2"/>
</dbReference>
<feature type="domain" description="HTH lysR-type" evidence="5">
    <location>
        <begin position="18"/>
        <end position="73"/>
    </location>
</feature>
<dbReference type="InterPro" id="IPR011781">
    <property type="entry name" value="DsdC"/>
</dbReference>
<comment type="caution">
    <text evidence="6">The sequence shown here is derived from an EMBL/GenBank/DDBJ whole genome shotgun (WGS) entry which is preliminary data.</text>
</comment>
<dbReference type="InterPro" id="IPR000847">
    <property type="entry name" value="LysR_HTH_N"/>
</dbReference>
<dbReference type="PRINTS" id="PR00039">
    <property type="entry name" value="HTHLYSR"/>
</dbReference>
<dbReference type="Pfam" id="PF03466">
    <property type="entry name" value="LysR_substrate"/>
    <property type="match status" value="1"/>
</dbReference>
<dbReference type="GO" id="GO:0006351">
    <property type="term" value="P:DNA-templated transcription"/>
    <property type="evidence" value="ECO:0007669"/>
    <property type="project" value="TreeGrafter"/>
</dbReference>
<dbReference type="Gene3D" id="1.10.10.10">
    <property type="entry name" value="Winged helix-like DNA-binding domain superfamily/Winged helix DNA-binding domain"/>
    <property type="match status" value="1"/>
</dbReference>
<dbReference type="PANTHER" id="PTHR30537">
    <property type="entry name" value="HTH-TYPE TRANSCRIPTIONAL REGULATOR"/>
    <property type="match status" value="1"/>
</dbReference>
<evidence type="ECO:0000313" key="6">
    <source>
        <dbReference type="EMBL" id="RYC41483.1"/>
    </source>
</evidence>
<dbReference type="SUPFAM" id="SSF53850">
    <property type="entry name" value="Periplasmic binding protein-like II"/>
    <property type="match status" value="1"/>
</dbReference>
<dbReference type="InterPro" id="IPR005119">
    <property type="entry name" value="LysR_subst-bd"/>
</dbReference>
<dbReference type="SUPFAM" id="SSF46785">
    <property type="entry name" value="Winged helix' DNA-binding domain"/>
    <property type="match status" value="1"/>
</dbReference>
<comment type="similarity">
    <text evidence="1">Belongs to the LysR transcriptional regulatory family.</text>
</comment>
<gene>
    <name evidence="6" type="primary">dsdC</name>
    <name evidence="6" type="ORF">CLR69_15210</name>
</gene>
<dbReference type="OrthoDB" id="5526340at2"/>
<keyword evidence="4" id="KW-0804">Transcription</keyword>
<accession>A0A9X8JHQ5</accession>
<keyword evidence="3 6" id="KW-0238">DNA-binding</keyword>
<evidence type="ECO:0000256" key="2">
    <source>
        <dbReference type="ARBA" id="ARBA00023015"/>
    </source>
</evidence>
<dbReference type="Proteomes" id="UP001138460">
    <property type="component" value="Unassembled WGS sequence"/>
</dbReference>
<evidence type="ECO:0000256" key="4">
    <source>
        <dbReference type="ARBA" id="ARBA00023163"/>
    </source>
</evidence>
<dbReference type="InterPro" id="IPR036390">
    <property type="entry name" value="WH_DNA-bd_sf"/>
</dbReference>
<dbReference type="RefSeq" id="WP_129706985.1">
    <property type="nucleotide sequence ID" value="NZ_JBEHFA010000001.1"/>
</dbReference>
<keyword evidence="2" id="KW-0805">Transcription regulation</keyword>
<keyword evidence="7" id="KW-1185">Reference proteome</keyword>
<dbReference type="InterPro" id="IPR036388">
    <property type="entry name" value="WH-like_DNA-bd_sf"/>
</dbReference>
<name>A0A9X8JHQ5_9GAMM</name>